<dbReference type="InterPro" id="IPR025105">
    <property type="entry name" value="DUF4010"/>
</dbReference>
<feature type="transmembrane region" description="Helical" evidence="1">
    <location>
        <begin position="404"/>
        <end position="422"/>
    </location>
</feature>
<feature type="transmembrane region" description="Helical" evidence="1">
    <location>
        <begin position="345"/>
        <end position="365"/>
    </location>
</feature>
<dbReference type="AlphaFoldDB" id="A0A3B1BQ62"/>
<evidence type="ECO:0000313" key="4">
    <source>
        <dbReference type="EMBL" id="VAX13964.1"/>
    </source>
</evidence>
<organism evidence="4">
    <name type="scientific">hydrothermal vent metagenome</name>
    <dbReference type="NCBI Taxonomy" id="652676"/>
    <lineage>
        <taxon>unclassified sequences</taxon>
        <taxon>metagenomes</taxon>
        <taxon>ecological metagenomes</taxon>
    </lineage>
</organism>
<keyword evidence="1" id="KW-0472">Membrane</keyword>
<gene>
    <name evidence="4" type="ORF">MNBD_GAMMA24-356</name>
</gene>
<dbReference type="Pfam" id="PF02308">
    <property type="entry name" value="MgtC"/>
    <property type="match status" value="1"/>
</dbReference>
<evidence type="ECO:0000259" key="3">
    <source>
        <dbReference type="Pfam" id="PF13194"/>
    </source>
</evidence>
<evidence type="ECO:0000256" key="1">
    <source>
        <dbReference type="SAM" id="Phobius"/>
    </source>
</evidence>
<sequence>MNPLMSNALNELNILQQLASALALGLLIGLERGWHTRKQDEGERVAGLRTYALISLLGGIWALLAQQIDMLLIGFGFIGLVLVAIAAYYQRIREQDDIGITSIIAILLTFLLGALCSLGQARIAAPVAVVITLLLSVKPVLHQFLRKLERIELYAVLKMLLISVVILPVLPNRTFDPWATLNPYQIWWMVVLVAAISFVGYFAMKITGARKGVLITGIFGGLASSTAVSLHLSRLAHEHPAYTNATAAGILAACATMFPRMLIITFIFNPLLGRQLLLPVLLSAALIYLLAFVFWRQSKSDDPESGHPRLRNPFQIVSALQFGLFLAVIMLLSRVMVHYFGNSGIYLLAGASGIADVDAITLSLTHMSLQQLPLDTAAYAILLAAVVNSIIKTGIAFFAGHTALGWRITVGLLAPLALALLIL</sequence>
<dbReference type="PANTHER" id="PTHR39084">
    <property type="entry name" value="MEMBRANE PROTEIN-RELATED"/>
    <property type="match status" value="1"/>
</dbReference>
<dbReference type="EMBL" id="UOFZ01000148">
    <property type="protein sequence ID" value="VAX13964.1"/>
    <property type="molecule type" value="Genomic_DNA"/>
</dbReference>
<feature type="transmembrane region" description="Helical" evidence="1">
    <location>
        <begin position="70"/>
        <end position="89"/>
    </location>
</feature>
<reference evidence="4" key="1">
    <citation type="submission" date="2018-06" db="EMBL/GenBank/DDBJ databases">
        <authorList>
            <person name="Zhirakovskaya E."/>
        </authorList>
    </citation>
    <scope>NUCLEOTIDE SEQUENCE</scope>
</reference>
<keyword evidence="1" id="KW-0812">Transmembrane</keyword>
<accession>A0A3B1BQ62</accession>
<feature type="transmembrane region" description="Helical" evidence="1">
    <location>
        <begin position="245"/>
        <end position="269"/>
    </location>
</feature>
<feature type="transmembrane region" description="Helical" evidence="1">
    <location>
        <begin position="377"/>
        <end position="397"/>
    </location>
</feature>
<keyword evidence="1" id="KW-1133">Transmembrane helix</keyword>
<feature type="transmembrane region" description="Helical" evidence="1">
    <location>
        <begin position="276"/>
        <end position="295"/>
    </location>
</feature>
<dbReference type="InterPro" id="IPR049177">
    <property type="entry name" value="MgtC_SapB_SrpB_YhiD_N"/>
</dbReference>
<feature type="transmembrane region" description="Helical" evidence="1">
    <location>
        <begin position="213"/>
        <end position="233"/>
    </location>
</feature>
<feature type="transmembrane region" description="Helical" evidence="1">
    <location>
        <begin position="46"/>
        <end position="64"/>
    </location>
</feature>
<feature type="transmembrane region" description="Helical" evidence="1">
    <location>
        <begin position="14"/>
        <end position="34"/>
    </location>
</feature>
<evidence type="ECO:0000259" key="2">
    <source>
        <dbReference type="Pfam" id="PF02308"/>
    </source>
</evidence>
<feature type="transmembrane region" description="Helical" evidence="1">
    <location>
        <begin position="98"/>
        <end position="115"/>
    </location>
</feature>
<feature type="transmembrane region" description="Helical" evidence="1">
    <location>
        <begin position="315"/>
        <end position="333"/>
    </location>
</feature>
<feature type="transmembrane region" description="Helical" evidence="1">
    <location>
        <begin position="153"/>
        <end position="171"/>
    </location>
</feature>
<name>A0A3B1BQ62_9ZZZZ</name>
<feature type="domain" description="DUF4010" evidence="3">
    <location>
        <begin position="191"/>
        <end position="400"/>
    </location>
</feature>
<feature type="transmembrane region" description="Helical" evidence="1">
    <location>
        <begin position="186"/>
        <end position="204"/>
    </location>
</feature>
<dbReference type="PANTHER" id="PTHR39084:SF1">
    <property type="entry name" value="DUF4010 DOMAIN-CONTAINING PROTEIN"/>
    <property type="match status" value="1"/>
</dbReference>
<protein>
    <submittedName>
        <fullName evidence="4">Uncharacterized protein</fullName>
    </submittedName>
</protein>
<feature type="transmembrane region" description="Helical" evidence="1">
    <location>
        <begin position="121"/>
        <end position="141"/>
    </location>
</feature>
<dbReference type="Pfam" id="PF13194">
    <property type="entry name" value="DUF4010"/>
    <property type="match status" value="1"/>
</dbReference>
<feature type="domain" description="MgtC/SapB/SrpB/YhiD N-terminal" evidence="2">
    <location>
        <begin position="18"/>
        <end position="143"/>
    </location>
</feature>
<proteinExistence type="predicted"/>